<sequence>MDRGDDDCSWVGAPPWLQPMKRRHSLEDSGNAHGTCIPHPLPLWWRVVLREWIEEAVLRRGRGGGRSGPIVVGKVCGLIDHWVFVGSEGSQVSVGSIGPTTAQGSWRIIGRPRASH</sequence>
<proteinExistence type="predicted"/>
<keyword evidence="2" id="KW-1185">Reference proteome</keyword>
<name>A0A1D1VKF1_RAMVA</name>
<comment type="caution">
    <text evidence="1">The sequence shown here is derived from an EMBL/GenBank/DDBJ whole genome shotgun (WGS) entry which is preliminary data.</text>
</comment>
<dbReference type="AlphaFoldDB" id="A0A1D1VKF1"/>
<evidence type="ECO:0000313" key="2">
    <source>
        <dbReference type="Proteomes" id="UP000186922"/>
    </source>
</evidence>
<dbReference type="Proteomes" id="UP000186922">
    <property type="component" value="Unassembled WGS sequence"/>
</dbReference>
<accession>A0A1D1VKF1</accession>
<evidence type="ECO:0000313" key="1">
    <source>
        <dbReference type="EMBL" id="GAV00208.1"/>
    </source>
</evidence>
<dbReference type="EMBL" id="BDGG01000006">
    <property type="protein sequence ID" value="GAV00208.1"/>
    <property type="molecule type" value="Genomic_DNA"/>
</dbReference>
<organism evidence="1 2">
    <name type="scientific">Ramazzottius varieornatus</name>
    <name type="common">Water bear</name>
    <name type="synonym">Tardigrade</name>
    <dbReference type="NCBI Taxonomy" id="947166"/>
    <lineage>
        <taxon>Eukaryota</taxon>
        <taxon>Metazoa</taxon>
        <taxon>Ecdysozoa</taxon>
        <taxon>Tardigrada</taxon>
        <taxon>Eutardigrada</taxon>
        <taxon>Parachela</taxon>
        <taxon>Hypsibioidea</taxon>
        <taxon>Ramazzottiidae</taxon>
        <taxon>Ramazzottius</taxon>
    </lineage>
</organism>
<reference evidence="1 2" key="1">
    <citation type="journal article" date="2016" name="Nat. Commun.">
        <title>Extremotolerant tardigrade genome and improved radiotolerance of human cultured cells by tardigrade-unique protein.</title>
        <authorList>
            <person name="Hashimoto T."/>
            <person name="Horikawa D.D."/>
            <person name="Saito Y."/>
            <person name="Kuwahara H."/>
            <person name="Kozuka-Hata H."/>
            <person name="Shin-I T."/>
            <person name="Minakuchi Y."/>
            <person name="Ohishi K."/>
            <person name="Motoyama A."/>
            <person name="Aizu T."/>
            <person name="Enomoto A."/>
            <person name="Kondo K."/>
            <person name="Tanaka S."/>
            <person name="Hara Y."/>
            <person name="Koshikawa S."/>
            <person name="Sagara H."/>
            <person name="Miura T."/>
            <person name="Yokobori S."/>
            <person name="Miyagawa K."/>
            <person name="Suzuki Y."/>
            <person name="Kubo T."/>
            <person name="Oyama M."/>
            <person name="Kohara Y."/>
            <person name="Fujiyama A."/>
            <person name="Arakawa K."/>
            <person name="Katayama T."/>
            <person name="Toyoda A."/>
            <person name="Kunieda T."/>
        </authorList>
    </citation>
    <scope>NUCLEOTIDE SEQUENCE [LARGE SCALE GENOMIC DNA]</scope>
    <source>
        <strain evidence="1 2">YOKOZUNA-1</strain>
    </source>
</reference>
<gene>
    <name evidence="1" type="primary">RvY_11092-1</name>
    <name evidence="1" type="synonym">RvY_11092.1</name>
    <name evidence="1" type="ORF">RvY_11092</name>
</gene>
<protein>
    <submittedName>
        <fullName evidence="1">Uncharacterized protein</fullName>
    </submittedName>
</protein>